<dbReference type="AlphaFoldDB" id="A0A0D1M6I2"/>
<keyword evidence="2" id="KW-0732">Signal</keyword>
<sequence precursor="true">MSFNMKKIVAGVAVVAALAGVSTVATTQAASAARITSQTSGYIKDGSQFNGGYRWYEHGKLYTGFRFYMGTYYWFINGVRQNQGWRSAWGMTYYTDNTGRAVQGTYKVGSTVYDFGNNGTFFSRGVVKDAYVNVPGVGWRWVQNGKMFTGFKFYMGTFYWFQNGIRQDNGWRHAWGMTYYTDNQGRAVQGWRNIGGKNYYFGNNGPFFLRNAPSAATGNNSTNRQNSTQPGKTGGFDTGAIDDGSAGYTNRDKWAVWG</sequence>
<evidence type="ECO:0008006" key="5">
    <source>
        <dbReference type="Google" id="ProtNLM"/>
    </source>
</evidence>
<dbReference type="EMBL" id="JWHT01000033">
    <property type="protein sequence ID" value="KIU23646.1"/>
    <property type="molecule type" value="Genomic_DNA"/>
</dbReference>
<gene>
    <name evidence="3" type="ORF">ab3b_01380</name>
</gene>
<protein>
    <recommendedName>
        <fullName evidence="5">1,4-beta-N-acetylmuramidase</fullName>
    </recommendedName>
</protein>
<reference evidence="3 4" key="1">
    <citation type="journal article" date="2015" name="Microbiology (Mosc.)">
        <title>Genomics of the Weissella cibaria species with an examination of its metabolic traits.</title>
        <authorList>
            <person name="Lynch K.M."/>
            <person name="Lucid A."/>
            <person name="Arendt E.K."/>
            <person name="Sleator R.D."/>
            <person name="Lucey B."/>
            <person name="Coffey A."/>
        </authorList>
    </citation>
    <scope>NUCLEOTIDE SEQUENCE [LARGE SCALE GENOMIC DNA]</scope>
    <source>
        <strain evidence="3 4">AB3b</strain>
    </source>
</reference>
<organism evidence="3 4">
    <name type="scientific">Weissella cibaria</name>
    <dbReference type="NCBI Taxonomy" id="137591"/>
    <lineage>
        <taxon>Bacteria</taxon>
        <taxon>Bacillati</taxon>
        <taxon>Bacillota</taxon>
        <taxon>Bacilli</taxon>
        <taxon>Lactobacillales</taxon>
        <taxon>Lactobacillaceae</taxon>
        <taxon>Weissella</taxon>
    </lineage>
</organism>
<accession>A0A0D1M6I2</accession>
<evidence type="ECO:0000256" key="2">
    <source>
        <dbReference type="SAM" id="SignalP"/>
    </source>
</evidence>
<feature type="chain" id="PRO_5038882301" description="1,4-beta-N-acetylmuramidase" evidence="2">
    <location>
        <begin position="28"/>
        <end position="258"/>
    </location>
</feature>
<dbReference type="Proteomes" id="UP000032289">
    <property type="component" value="Unassembled WGS sequence"/>
</dbReference>
<feature type="region of interest" description="Disordered" evidence="1">
    <location>
        <begin position="212"/>
        <end position="244"/>
    </location>
</feature>
<name>A0A0D1M6I2_9LACO</name>
<comment type="caution">
    <text evidence="3">The sequence shown here is derived from an EMBL/GenBank/DDBJ whole genome shotgun (WGS) entry which is preliminary data.</text>
</comment>
<dbReference type="SUPFAM" id="SSF69360">
    <property type="entry name" value="Cell wall binding repeat"/>
    <property type="match status" value="1"/>
</dbReference>
<evidence type="ECO:0000313" key="4">
    <source>
        <dbReference type="Proteomes" id="UP000032289"/>
    </source>
</evidence>
<feature type="compositionally biased region" description="Polar residues" evidence="1">
    <location>
        <begin position="214"/>
        <end position="231"/>
    </location>
</feature>
<feature type="signal peptide" evidence="2">
    <location>
        <begin position="1"/>
        <end position="27"/>
    </location>
</feature>
<proteinExistence type="predicted"/>
<evidence type="ECO:0000313" key="3">
    <source>
        <dbReference type="EMBL" id="KIU23646.1"/>
    </source>
</evidence>
<dbReference type="Gene3D" id="2.10.270.10">
    <property type="entry name" value="Cholin Binding"/>
    <property type="match status" value="2"/>
</dbReference>
<evidence type="ECO:0000256" key="1">
    <source>
        <dbReference type="SAM" id="MobiDB-lite"/>
    </source>
</evidence>
<dbReference type="RefSeq" id="WP_043941347.1">
    <property type="nucleotide sequence ID" value="NZ_JWHT01000033.1"/>
</dbReference>
<dbReference type="PATRIC" id="fig|137591.24.peg.1352"/>